<organism evidence="3 4">
    <name type="scientific">Paenibacillus cookii</name>
    <dbReference type="NCBI Taxonomy" id="157839"/>
    <lineage>
        <taxon>Bacteria</taxon>
        <taxon>Bacillati</taxon>
        <taxon>Bacillota</taxon>
        <taxon>Bacilli</taxon>
        <taxon>Bacillales</taxon>
        <taxon>Paenibacillaceae</taxon>
        <taxon>Paenibacillus</taxon>
    </lineage>
</organism>
<dbReference type="RefSeq" id="WP_212948923.1">
    <property type="nucleotide sequence ID" value="NZ_BORW01000006.1"/>
</dbReference>
<keyword evidence="4" id="KW-1185">Reference proteome</keyword>
<evidence type="ECO:0000259" key="2">
    <source>
        <dbReference type="Pfam" id="PF02120"/>
    </source>
</evidence>
<dbReference type="CDD" id="cd17470">
    <property type="entry name" value="T3SS_Flik_C"/>
    <property type="match status" value="1"/>
</dbReference>
<dbReference type="InterPro" id="IPR038610">
    <property type="entry name" value="FliK-like_C_sf"/>
</dbReference>
<dbReference type="PANTHER" id="PTHR37533">
    <property type="entry name" value="FLAGELLAR HOOK-LENGTH CONTROL PROTEIN"/>
    <property type="match status" value="1"/>
</dbReference>
<evidence type="ECO:0000313" key="3">
    <source>
        <dbReference type="EMBL" id="GIO66827.1"/>
    </source>
</evidence>
<evidence type="ECO:0000256" key="1">
    <source>
        <dbReference type="SAM" id="MobiDB-lite"/>
    </source>
</evidence>
<feature type="domain" description="Flagellar hook-length control protein-like C-terminal" evidence="2">
    <location>
        <begin position="298"/>
        <end position="374"/>
    </location>
</feature>
<protein>
    <recommendedName>
        <fullName evidence="2">Flagellar hook-length control protein-like C-terminal domain-containing protein</fullName>
    </recommendedName>
</protein>
<gene>
    <name evidence="3" type="ORF">J21TS3_16480</name>
</gene>
<proteinExistence type="predicted"/>
<dbReference type="Gene3D" id="3.30.750.140">
    <property type="match status" value="1"/>
</dbReference>
<dbReference type="InterPro" id="IPR021136">
    <property type="entry name" value="Flagellar_hook_control-like_C"/>
</dbReference>
<comment type="caution">
    <text evidence="3">The sequence shown here is derived from an EMBL/GenBank/DDBJ whole genome shotgun (WGS) entry which is preliminary data.</text>
</comment>
<dbReference type="EMBL" id="BORW01000006">
    <property type="protein sequence ID" value="GIO66827.1"/>
    <property type="molecule type" value="Genomic_DNA"/>
</dbReference>
<dbReference type="Proteomes" id="UP000680638">
    <property type="component" value="Unassembled WGS sequence"/>
</dbReference>
<dbReference type="Pfam" id="PF02120">
    <property type="entry name" value="Flg_hook"/>
    <property type="match status" value="1"/>
</dbReference>
<dbReference type="PANTHER" id="PTHR37533:SF2">
    <property type="entry name" value="FLAGELLAR HOOK-LENGTH CONTROL PROTEIN"/>
    <property type="match status" value="1"/>
</dbReference>
<evidence type="ECO:0000313" key="4">
    <source>
        <dbReference type="Proteomes" id="UP000680638"/>
    </source>
</evidence>
<dbReference type="InterPro" id="IPR052563">
    <property type="entry name" value="FliK"/>
</dbReference>
<sequence length="435" mass="45718">MSLVFQNVAAGNSPSGKTAAAGGKQAAGTGAVAGVFNQSLAQMMSGDASQPSAAIVNAGTLLEGLLQLAGMGATGEEAGGDEQGVLDLLQSLTADMDKLDEAVAADPELLAALQGWLQQVQNLLNQANSAGNAAQAENADALTGPLSESPATIRFVVQDGMEQLASLLQKRQGAPGKTQHQALQLLQSFQELINNGQAAPSKPLETQTFAAQSKNAVFEPRISVLSKGVQPAGTEQTAAGDRHEQPDDPFATQHTVTAGQLALRHGINASAKAAAPVPVEKFSEEMSGFVVKNLEFVKQQGISEARITLYPERLGQVDVKLTMQNGQLIAQFSTEHAATKDLLEQQMSQLRSTLQTQGVQVEKLVVTQNPSPQSQMYQDGGRQPGAGQQQSNRRSKEKETPTDDAITVAELGEELSEWLAAREQADGGNMFTAKA</sequence>
<name>A0ABQ4LUA9_9BACL</name>
<feature type="region of interest" description="Disordered" evidence="1">
    <location>
        <begin position="370"/>
        <end position="407"/>
    </location>
</feature>
<reference evidence="3 4" key="1">
    <citation type="submission" date="2021-03" db="EMBL/GenBank/DDBJ databases">
        <title>Antimicrobial resistance genes in bacteria isolated from Japanese honey, and their potential for conferring macrolide and lincosamide resistance in the American foulbrood pathogen Paenibacillus larvae.</title>
        <authorList>
            <person name="Okamoto M."/>
            <person name="Kumagai M."/>
            <person name="Kanamori H."/>
            <person name="Takamatsu D."/>
        </authorList>
    </citation>
    <scope>NUCLEOTIDE SEQUENCE [LARGE SCALE GENOMIC DNA]</scope>
    <source>
        <strain evidence="3 4">J21TS3</strain>
    </source>
</reference>
<accession>A0ABQ4LUA9</accession>